<dbReference type="Proteomes" id="UP000002531">
    <property type="component" value="Chromosome"/>
</dbReference>
<keyword evidence="2" id="KW-1185">Reference proteome</keyword>
<dbReference type="KEGG" id="nwi:Nwi_1552"/>
<dbReference type="STRING" id="323098.Nwi_1552"/>
<gene>
    <name evidence="1" type="ordered locus">Nwi_1552</name>
</gene>
<dbReference type="AlphaFoldDB" id="Q3SSC8"/>
<dbReference type="EMBL" id="CP000115">
    <property type="protein sequence ID" value="ABA04813.1"/>
    <property type="molecule type" value="Genomic_DNA"/>
</dbReference>
<sequence>MTVSADEEHISLTEAIALSLQDYWNSIGLYLPHCRAEDIARASLLRLQPRRTALRDLRELDGLGLAEETRVRELAFQDAVAELARRSATDGDQDWSECKVAAMLAQKRDDIYYCDSSCRIDELPPPLFRMGYEWAALSIIRILEGVLAKPSEDICATTEFQHIGKGLYKQVGEPRPSDPRRRAALDLIKEIERYGQNALRGMFFRSKRKNAYAPADDAALAELIKEKRETLSGGLFQCARGGGA</sequence>
<dbReference type="OrthoDB" id="9821576at2"/>
<reference evidence="1 2" key="1">
    <citation type="journal article" date="2006" name="Appl. Environ. Microbiol.">
        <title>Genome sequence of the chemolithoautotrophic nitrite-oxidizing bacterium Nitrobacter winogradskyi Nb-255.</title>
        <authorList>
            <person name="Starkenburg S.R."/>
            <person name="Chain P.S."/>
            <person name="Sayavedra-Soto L.A."/>
            <person name="Hauser L."/>
            <person name="Land M.L."/>
            <person name="Larimer F.W."/>
            <person name="Malfatti S.A."/>
            <person name="Klotz M.G."/>
            <person name="Bottomley P.J."/>
            <person name="Arp D.J."/>
            <person name="Hickey W.J."/>
        </authorList>
    </citation>
    <scope>NUCLEOTIDE SEQUENCE [LARGE SCALE GENOMIC DNA]</scope>
    <source>
        <strain evidence="2">ATCC 25391 / DSM 10237 / CIP 104748 / NCIMB 11846 / Nb-255</strain>
    </source>
</reference>
<evidence type="ECO:0000313" key="2">
    <source>
        <dbReference type="Proteomes" id="UP000002531"/>
    </source>
</evidence>
<proteinExistence type="predicted"/>
<dbReference type="RefSeq" id="WP_011314819.1">
    <property type="nucleotide sequence ID" value="NC_007406.1"/>
</dbReference>
<evidence type="ECO:0000313" key="1">
    <source>
        <dbReference type="EMBL" id="ABA04813.1"/>
    </source>
</evidence>
<dbReference type="HOGENOM" id="CLU_1137107_0_0_5"/>
<protein>
    <submittedName>
        <fullName evidence="1">Uncharacterized protein</fullName>
    </submittedName>
</protein>
<name>Q3SSC8_NITWN</name>
<organism evidence="1 2">
    <name type="scientific">Nitrobacter winogradskyi (strain ATCC 25391 / DSM 10237 / CIP 104748 / NCIMB 11846 / Nb-255)</name>
    <dbReference type="NCBI Taxonomy" id="323098"/>
    <lineage>
        <taxon>Bacteria</taxon>
        <taxon>Pseudomonadati</taxon>
        <taxon>Pseudomonadota</taxon>
        <taxon>Alphaproteobacteria</taxon>
        <taxon>Hyphomicrobiales</taxon>
        <taxon>Nitrobacteraceae</taxon>
        <taxon>Nitrobacter</taxon>
    </lineage>
</organism>
<accession>Q3SSC8</accession>